<dbReference type="SUPFAM" id="SSF63825">
    <property type="entry name" value="YWTD domain"/>
    <property type="match status" value="1"/>
</dbReference>
<dbReference type="PANTHER" id="PTHR46513">
    <property type="entry name" value="VITELLOGENIN RECEPTOR-LIKE PROTEIN-RELATED-RELATED"/>
    <property type="match status" value="1"/>
</dbReference>
<gene>
    <name evidence="2" type="ORF">KK062_15990</name>
</gene>
<dbReference type="RefSeq" id="WP_254085324.1">
    <property type="nucleotide sequence ID" value="NZ_JAHESE010000016.1"/>
</dbReference>
<dbReference type="InterPro" id="IPR050778">
    <property type="entry name" value="Cueball_EGF_LRP_Nidogen"/>
</dbReference>
<evidence type="ECO:0000313" key="3">
    <source>
        <dbReference type="Proteomes" id="UP001319080"/>
    </source>
</evidence>
<dbReference type="PANTHER" id="PTHR46513:SF13">
    <property type="entry name" value="EGF-LIKE DOMAIN-CONTAINING PROTEIN"/>
    <property type="match status" value="1"/>
</dbReference>
<keyword evidence="1" id="KW-0732">Signal</keyword>
<feature type="chain" id="PRO_5042834365" description="Low-density lipoprotein receptor repeat class B" evidence="1">
    <location>
        <begin position="24"/>
        <end position="315"/>
    </location>
</feature>
<evidence type="ECO:0008006" key="4">
    <source>
        <dbReference type="Google" id="ProtNLM"/>
    </source>
</evidence>
<dbReference type="GO" id="GO:0042813">
    <property type="term" value="F:Wnt receptor activity"/>
    <property type="evidence" value="ECO:0007669"/>
    <property type="project" value="TreeGrafter"/>
</dbReference>
<feature type="signal peptide" evidence="1">
    <location>
        <begin position="1"/>
        <end position="23"/>
    </location>
</feature>
<dbReference type="InterPro" id="IPR000033">
    <property type="entry name" value="LDLR_classB_rpt"/>
</dbReference>
<dbReference type="AlphaFoldDB" id="A0AAP2DY21"/>
<evidence type="ECO:0000313" key="2">
    <source>
        <dbReference type="EMBL" id="MBT1709745.1"/>
    </source>
</evidence>
<dbReference type="GO" id="GO:0017147">
    <property type="term" value="F:Wnt-protein binding"/>
    <property type="evidence" value="ECO:0007669"/>
    <property type="project" value="TreeGrafter"/>
</dbReference>
<dbReference type="Gene3D" id="2.120.10.30">
    <property type="entry name" value="TolB, C-terminal domain"/>
    <property type="match status" value="3"/>
</dbReference>
<sequence length="315" mass="34180">MNFTRSFSSVVVLPLLVLLASCADTNTDPTYPKATHLYFTDYSGRQVGVVDLNNIGTYTSLFDANDGLDTLAGLTIDFTNDHIYTVEETNNRVLRLNLDGSDSPTVLYDEADSVSMPTAIAIDVQNKLLYWANSGTGQLKSGPLAGGDASGSMFSYREYIDYCYGLVIDNRNHLLYFSDLGDQASIWAARTDGTGSRGVLFGSSILSLQNPSALYYDEPSTSLFWADEGLQKIVQGTINGGTLVLYDREDGVTRPDAIAVDRGNSMIYWSETATDPDTGAKTHQIKRAALDGSGTPEVVVDGVESYGMVLRFANQ</sequence>
<dbReference type="EMBL" id="JAHESE010000016">
    <property type="protein sequence ID" value="MBT1709745.1"/>
    <property type="molecule type" value="Genomic_DNA"/>
</dbReference>
<dbReference type="InterPro" id="IPR011042">
    <property type="entry name" value="6-blade_b-propeller_TolB-like"/>
</dbReference>
<dbReference type="Proteomes" id="UP001319080">
    <property type="component" value="Unassembled WGS sequence"/>
</dbReference>
<dbReference type="SMART" id="SM00135">
    <property type="entry name" value="LY"/>
    <property type="match status" value="4"/>
</dbReference>
<dbReference type="GO" id="GO:0005886">
    <property type="term" value="C:plasma membrane"/>
    <property type="evidence" value="ECO:0007669"/>
    <property type="project" value="TreeGrafter"/>
</dbReference>
<protein>
    <recommendedName>
        <fullName evidence="4">Low-density lipoprotein receptor repeat class B</fullName>
    </recommendedName>
</protein>
<evidence type="ECO:0000256" key="1">
    <source>
        <dbReference type="SAM" id="SignalP"/>
    </source>
</evidence>
<name>A0AAP2DY21_9BACT</name>
<organism evidence="2 3">
    <name type="scientific">Dawidia cretensis</name>
    <dbReference type="NCBI Taxonomy" id="2782350"/>
    <lineage>
        <taxon>Bacteria</taxon>
        <taxon>Pseudomonadati</taxon>
        <taxon>Bacteroidota</taxon>
        <taxon>Cytophagia</taxon>
        <taxon>Cytophagales</taxon>
        <taxon>Chryseotaleaceae</taxon>
        <taxon>Dawidia</taxon>
    </lineage>
</organism>
<proteinExistence type="predicted"/>
<dbReference type="PROSITE" id="PS51257">
    <property type="entry name" value="PROKAR_LIPOPROTEIN"/>
    <property type="match status" value="1"/>
</dbReference>
<dbReference type="GO" id="GO:0060070">
    <property type="term" value="P:canonical Wnt signaling pathway"/>
    <property type="evidence" value="ECO:0007669"/>
    <property type="project" value="TreeGrafter"/>
</dbReference>
<accession>A0AAP2DY21</accession>
<keyword evidence="3" id="KW-1185">Reference proteome</keyword>
<reference evidence="2 3" key="1">
    <citation type="submission" date="2021-05" db="EMBL/GenBank/DDBJ databases">
        <title>A Polyphasic approach of four new species of the genus Ohtaekwangia: Ohtaekwangia histidinii sp. nov., Ohtaekwangia cretensis sp. nov., Ohtaekwangia indiensis sp. nov., Ohtaekwangia reichenbachii sp. nov. from diverse environment.</title>
        <authorList>
            <person name="Octaviana S."/>
        </authorList>
    </citation>
    <scope>NUCLEOTIDE SEQUENCE [LARGE SCALE GENOMIC DNA]</scope>
    <source>
        <strain evidence="2 3">PWU5</strain>
    </source>
</reference>
<comment type="caution">
    <text evidence="2">The sequence shown here is derived from an EMBL/GenBank/DDBJ whole genome shotgun (WGS) entry which is preliminary data.</text>
</comment>